<dbReference type="OrthoDB" id="303614at2759"/>
<feature type="region of interest" description="Disordered" evidence="1">
    <location>
        <begin position="501"/>
        <end position="528"/>
    </location>
</feature>
<dbReference type="InterPro" id="IPR029016">
    <property type="entry name" value="GAF-like_dom_sf"/>
</dbReference>
<feature type="region of interest" description="Disordered" evidence="1">
    <location>
        <begin position="1"/>
        <end position="57"/>
    </location>
</feature>
<dbReference type="SUPFAM" id="SSF55781">
    <property type="entry name" value="GAF domain-like"/>
    <property type="match status" value="1"/>
</dbReference>
<sequence>MFHRVLKMDPEFLGPRLASAAKPTHPPEPEPSQQSRPPRRTDSVTSSTTNTPDHAWPSVFDHDAVTMTDNDLLCRGHAIATYVLDKCRFYPANVVDAQPKCLTVVTTIIVPGTLNEVLDVFSRDPQLGFQAFLLRVFQDALTEAMSVRRVTPGVLRQSSRDDSTPDEFPPPGGSATGPDDFAGCTASIKALKLHEKRLFRTSRHDLHMLDFVRKLSDVAFIRAFKSLDFRRTDDSAKATRCLTNILFGFHMAEVHAGGVKVTYFGQHVGKKHAFAHAMLHQLAGSVSLLATAVWRRRLVRLSIATPDHTTCTANRCHLCSHNLYRRMPTECRLCNRAVCTNCSKVERGESARCVEVDLRVCNVCLAQCQANLILTNKAGASSKPRHHRHGDAVEQDDVNDEHGALPRISEVLCTGQVRHRGYSTAKSTTVPPQPIVSARRDLSGVRAFSTPRGASGHYVAAPSSVTPRQHPVATPRNDGVSLVHHHAPQFTPRHVLNEASVPRKGDSTTAAASRQQASHAPAESARHGGLESILVTPQAETLRQNAFSNAELHERLEKLCVSLAGALDCHHAYVSLLYKGGFVMKATSGMAPSFRIARKDAFNVATLEKGTTPLVVPDATVDHRFNTSIRVTGRECIRYYVGLTLITSDGIELGTVGVSDGLPRARFDATHRRLLHWFASTIVDEIEQCCR</sequence>
<accession>A0A024U4V2</accession>
<dbReference type="Gene3D" id="3.30.450.40">
    <property type="match status" value="1"/>
</dbReference>
<evidence type="ECO:0008006" key="3">
    <source>
        <dbReference type="Google" id="ProtNLM"/>
    </source>
</evidence>
<dbReference type="GeneID" id="20084277"/>
<dbReference type="PANTHER" id="PTHR43102">
    <property type="entry name" value="SLR1143 PROTEIN"/>
    <property type="match status" value="1"/>
</dbReference>
<dbReference type="PANTHER" id="PTHR43102:SF2">
    <property type="entry name" value="GAF DOMAIN-CONTAINING PROTEIN"/>
    <property type="match status" value="1"/>
</dbReference>
<dbReference type="CDD" id="cd00065">
    <property type="entry name" value="FYVE_like_SF"/>
    <property type="match status" value="1"/>
</dbReference>
<proteinExistence type="predicted"/>
<feature type="region of interest" description="Disordered" evidence="1">
    <location>
        <begin position="152"/>
        <end position="179"/>
    </location>
</feature>
<dbReference type="AlphaFoldDB" id="A0A024U4V2"/>
<evidence type="ECO:0000256" key="1">
    <source>
        <dbReference type="SAM" id="MobiDB-lite"/>
    </source>
</evidence>
<organism evidence="2">
    <name type="scientific">Aphanomyces invadans</name>
    <dbReference type="NCBI Taxonomy" id="157072"/>
    <lineage>
        <taxon>Eukaryota</taxon>
        <taxon>Sar</taxon>
        <taxon>Stramenopiles</taxon>
        <taxon>Oomycota</taxon>
        <taxon>Saprolegniomycetes</taxon>
        <taxon>Saprolegniales</taxon>
        <taxon>Verrucalvaceae</taxon>
        <taxon>Aphanomyces</taxon>
    </lineage>
</organism>
<feature type="compositionally biased region" description="Basic and acidic residues" evidence="1">
    <location>
        <begin position="1"/>
        <end position="10"/>
    </location>
</feature>
<dbReference type="STRING" id="157072.A0A024U4V2"/>
<protein>
    <recommendedName>
        <fullName evidence="3">FYVE-type domain-containing protein</fullName>
    </recommendedName>
</protein>
<name>A0A024U4V2_9STRA</name>
<evidence type="ECO:0000313" key="2">
    <source>
        <dbReference type="EMBL" id="ETW00663.1"/>
    </source>
</evidence>
<dbReference type="EMBL" id="KI913964">
    <property type="protein sequence ID" value="ETW00663.1"/>
    <property type="molecule type" value="Genomic_DNA"/>
</dbReference>
<feature type="compositionally biased region" description="Polar residues" evidence="1">
    <location>
        <begin position="43"/>
        <end position="52"/>
    </location>
</feature>
<reference evidence="2" key="1">
    <citation type="submission" date="2013-12" db="EMBL/GenBank/DDBJ databases">
        <title>The Genome Sequence of Aphanomyces invadans NJM9701.</title>
        <authorList>
            <consortium name="The Broad Institute Genomics Platform"/>
            <person name="Russ C."/>
            <person name="Tyler B."/>
            <person name="van West P."/>
            <person name="Dieguez-Uribeondo J."/>
            <person name="Young S.K."/>
            <person name="Zeng Q."/>
            <person name="Gargeya S."/>
            <person name="Fitzgerald M."/>
            <person name="Abouelleil A."/>
            <person name="Alvarado L."/>
            <person name="Chapman S.B."/>
            <person name="Gainer-Dewar J."/>
            <person name="Goldberg J."/>
            <person name="Griggs A."/>
            <person name="Gujja S."/>
            <person name="Hansen M."/>
            <person name="Howarth C."/>
            <person name="Imamovic A."/>
            <person name="Ireland A."/>
            <person name="Larimer J."/>
            <person name="McCowan C."/>
            <person name="Murphy C."/>
            <person name="Pearson M."/>
            <person name="Poon T.W."/>
            <person name="Priest M."/>
            <person name="Roberts A."/>
            <person name="Saif S."/>
            <person name="Shea T."/>
            <person name="Sykes S."/>
            <person name="Wortman J."/>
            <person name="Nusbaum C."/>
            <person name="Birren B."/>
        </authorList>
    </citation>
    <scope>NUCLEOTIDE SEQUENCE [LARGE SCALE GENOMIC DNA]</scope>
    <source>
        <strain evidence="2">NJM9701</strain>
    </source>
</reference>
<feature type="compositionally biased region" description="Low complexity" evidence="1">
    <location>
        <begin position="507"/>
        <end position="522"/>
    </location>
</feature>
<gene>
    <name evidence="2" type="ORF">H310_07227</name>
</gene>
<dbReference type="RefSeq" id="XP_008870798.1">
    <property type="nucleotide sequence ID" value="XM_008872576.1"/>
</dbReference>
<dbReference type="VEuPathDB" id="FungiDB:H310_07227"/>
<feature type="region of interest" description="Disordered" evidence="1">
    <location>
        <begin position="447"/>
        <end position="480"/>
    </location>
</feature>